<feature type="region of interest" description="Disordered" evidence="1">
    <location>
        <begin position="53"/>
        <end position="77"/>
    </location>
</feature>
<feature type="region of interest" description="Disordered" evidence="1">
    <location>
        <begin position="869"/>
        <end position="889"/>
    </location>
</feature>
<dbReference type="InterPro" id="IPR011333">
    <property type="entry name" value="SKP1/BTB/POZ_sf"/>
</dbReference>
<evidence type="ECO:0008006" key="4">
    <source>
        <dbReference type="Google" id="ProtNLM"/>
    </source>
</evidence>
<feature type="compositionally biased region" description="Polar residues" evidence="1">
    <location>
        <begin position="366"/>
        <end position="376"/>
    </location>
</feature>
<proteinExistence type="predicted"/>
<evidence type="ECO:0000256" key="1">
    <source>
        <dbReference type="SAM" id="MobiDB-lite"/>
    </source>
</evidence>
<dbReference type="Proteomes" id="UP000053611">
    <property type="component" value="Unassembled WGS sequence"/>
</dbReference>
<reference evidence="2 3" key="1">
    <citation type="submission" date="2015-03" db="EMBL/GenBank/DDBJ databases">
        <title>Genomics and transcriptomics of the oil-accumulating basidiomycete yeast T. oleaginosus allow insights into substrate utilization and the diverse evolutionary trajectories of mating systems in fungi.</title>
        <authorList>
            <consortium name="DOE Joint Genome Institute"/>
            <person name="Kourist R."/>
            <person name="Kracht O."/>
            <person name="Bracharz F."/>
            <person name="Lipzen A."/>
            <person name="Nolan M."/>
            <person name="Ohm R."/>
            <person name="Grigoriev I."/>
            <person name="Sun S."/>
            <person name="Heitman J."/>
            <person name="Bruck T."/>
            <person name="Nowrousian M."/>
        </authorList>
    </citation>
    <scope>NUCLEOTIDE SEQUENCE [LARGE SCALE GENOMIC DNA]</scope>
    <source>
        <strain evidence="2 3">IBC0246</strain>
    </source>
</reference>
<feature type="compositionally biased region" description="Pro residues" evidence="1">
    <location>
        <begin position="60"/>
        <end position="77"/>
    </location>
</feature>
<sequence>MTEPLPLSASGPPVSGPAVSMANPPATTHNAFVSAAPMVSSTELPKPILIRPTPVKKASLPPPNPLPSSLPVSPPPPQHALSDHLYRSLKTGACADVRIWVRRWNIGWLVHKMVLVQAGFFQSLFMGGFSEDAPPRPYLNIRPLERDDEWHGEDIELTFDDPNITRAAFEICLSRLYSPFPHFHFPVSLLPTAAQPLTPSYPPGASFPSLQMSYDEVAPNTHLVTPRLCLSLLATATYLGQPYLLREVLAIVLRTVGPSTVGRYLAFAVGDGIGEPEWDNQDDDGAKGMEKVARTLSSGFTQHESDEWVSESDTASAACDQSPREALVQSPLPDIDRSSPPEVLHRTSTDSVMSDEHTKVSDHSVSRTSSLKSNGTARPASAQKLVPVDEAQPRPLPPMPHFYGFVSNKIGEACVCWLARWGLDVLNIETSVGWESKDMPIVWGHGGIPARFVGAILSSDALFVPNERERYQMTRRVLELRRESWQDASDEMPSAMDASEPIDEDAWEDEENEIAKVFAEGIYYSHMSFEDLSAISSDIDPATALPYAPLHVLQAAHWQAADLKNRVSGAKSNDNESELGLTVTTSDISGLFQRRRAGRSRLSTPYGSGLGSRSTLSFSSLSLTSGLGNPTAPDAWFFPVPSDDTHRIGATGLLFVSNQSVTAPLPSISGMPDFGPEWGETTARQKPAPPPHDERSFFGIMRGARRGPEIDAKYREEGGSLFLPGLVDKAADERWSKVEPFRFAVEFWGVDKLNVDSKERLYSQTYFYAGSYFNVYVSAIRKKDKGVQLGIYLHRQSTTEPFPIASSPSSSPNPNSGVLGLGHTQDAAPIVAPNNTPNNSDFARINTGTGTGTGTNMYRTFSVSPPVIGSPVSRHNSLTDSGSDEARENPYVDPREITKAYFSITCASALGTAMVRFSSAPDSFALSQSWGWKSSALRSEEYLSVPMSEGESTLGWVGESGEGGSLRATVVVGII</sequence>
<feature type="compositionally biased region" description="Basic and acidic residues" evidence="1">
    <location>
        <begin position="334"/>
        <end position="365"/>
    </location>
</feature>
<dbReference type="GeneID" id="28985881"/>
<dbReference type="AlphaFoldDB" id="A0A0J0XR43"/>
<evidence type="ECO:0000313" key="2">
    <source>
        <dbReference type="EMBL" id="KLT43591.1"/>
    </source>
</evidence>
<dbReference type="STRING" id="879819.A0A0J0XR43"/>
<feature type="region of interest" description="Disordered" evidence="1">
    <location>
        <begin position="1"/>
        <end position="23"/>
    </location>
</feature>
<dbReference type="PANTHER" id="PTHR47369">
    <property type="entry name" value="BTB/POZ DOMAIN-CONTAINING PROTEIN"/>
    <property type="match status" value="1"/>
</dbReference>
<dbReference type="EMBL" id="KQ087193">
    <property type="protein sequence ID" value="KLT43591.1"/>
    <property type="molecule type" value="Genomic_DNA"/>
</dbReference>
<gene>
    <name evidence="2" type="ORF">CC85DRAFT_301195</name>
</gene>
<name>A0A0J0XR43_9TREE</name>
<dbReference type="PANTHER" id="PTHR47369:SF1">
    <property type="entry name" value="BTB_POZ DOMAIN-CONTAINING PROTEIN"/>
    <property type="match status" value="1"/>
</dbReference>
<dbReference type="Gene3D" id="3.30.710.10">
    <property type="entry name" value="Potassium Channel Kv1.1, Chain A"/>
    <property type="match status" value="1"/>
</dbReference>
<keyword evidence="3" id="KW-1185">Reference proteome</keyword>
<accession>A0A0J0XR43</accession>
<protein>
    <recommendedName>
        <fullName evidence="4">BTB domain-containing protein</fullName>
    </recommendedName>
</protein>
<feature type="region of interest" description="Disordered" evidence="1">
    <location>
        <begin position="301"/>
        <end position="385"/>
    </location>
</feature>
<dbReference type="RefSeq" id="XP_018280082.1">
    <property type="nucleotide sequence ID" value="XM_018425278.1"/>
</dbReference>
<dbReference type="OrthoDB" id="6359943at2759"/>
<dbReference type="SUPFAM" id="SSF54695">
    <property type="entry name" value="POZ domain"/>
    <property type="match status" value="1"/>
</dbReference>
<evidence type="ECO:0000313" key="3">
    <source>
        <dbReference type="Proteomes" id="UP000053611"/>
    </source>
</evidence>
<organism evidence="2 3">
    <name type="scientific">Cutaneotrichosporon oleaginosum</name>
    <dbReference type="NCBI Taxonomy" id="879819"/>
    <lineage>
        <taxon>Eukaryota</taxon>
        <taxon>Fungi</taxon>
        <taxon>Dikarya</taxon>
        <taxon>Basidiomycota</taxon>
        <taxon>Agaricomycotina</taxon>
        <taxon>Tremellomycetes</taxon>
        <taxon>Trichosporonales</taxon>
        <taxon>Trichosporonaceae</taxon>
        <taxon>Cutaneotrichosporon</taxon>
    </lineage>
</organism>